<dbReference type="SMART" id="SM00304">
    <property type="entry name" value="HAMP"/>
    <property type="match status" value="1"/>
</dbReference>
<keyword evidence="7" id="KW-1185">Reference proteome</keyword>
<dbReference type="EMBL" id="JACCDF010000010">
    <property type="protein sequence ID" value="NYS61482.1"/>
    <property type="molecule type" value="Genomic_DNA"/>
</dbReference>
<dbReference type="PROSITE" id="PS50883">
    <property type="entry name" value="EAL"/>
    <property type="match status" value="1"/>
</dbReference>
<dbReference type="InterPro" id="IPR029787">
    <property type="entry name" value="Nucleotide_cyclase"/>
</dbReference>
<dbReference type="GO" id="GO:0071111">
    <property type="term" value="F:cyclic-guanylate-specific phosphodiesterase activity"/>
    <property type="evidence" value="ECO:0007669"/>
    <property type="project" value="UniProtKB-EC"/>
</dbReference>
<evidence type="ECO:0000256" key="2">
    <source>
        <dbReference type="ARBA" id="ARBA00022636"/>
    </source>
</evidence>
<dbReference type="SUPFAM" id="SSF55073">
    <property type="entry name" value="Nucleotide cyclase"/>
    <property type="match status" value="1"/>
</dbReference>
<dbReference type="Proteomes" id="UP000586119">
    <property type="component" value="Unassembled WGS sequence"/>
</dbReference>
<dbReference type="FunFam" id="3.20.20.450:FF:000001">
    <property type="entry name" value="Cyclic di-GMP phosphodiesterase yahA"/>
    <property type="match status" value="1"/>
</dbReference>
<dbReference type="InterPro" id="IPR029151">
    <property type="entry name" value="Sensor-like_sf"/>
</dbReference>
<dbReference type="InterPro" id="IPR000160">
    <property type="entry name" value="GGDEF_dom"/>
</dbReference>
<dbReference type="AlphaFoldDB" id="A0A7Z0LM54"/>
<dbReference type="Pfam" id="PF14827">
    <property type="entry name" value="dCache_3"/>
    <property type="match status" value="1"/>
</dbReference>
<dbReference type="InterPro" id="IPR001633">
    <property type="entry name" value="EAL_dom"/>
</dbReference>
<protein>
    <recommendedName>
        <fullName evidence="1">cyclic-guanylate-specific phosphodiesterase</fullName>
        <ecNumber evidence="1">3.1.4.52</ecNumber>
    </recommendedName>
</protein>
<dbReference type="SUPFAM" id="SSF141868">
    <property type="entry name" value="EAL domain-like"/>
    <property type="match status" value="1"/>
</dbReference>
<dbReference type="EC" id="3.1.4.52" evidence="1"/>
<dbReference type="PROSITE" id="PS50887">
    <property type="entry name" value="GGDEF"/>
    <property type="match status" value="1"/>
</dbReference>
<dbReference type="CDD" id="cd01948">
    <property type="entry name" value="EAL"/>
    <property type="match status" value="1"/>
</dbReference>
<dbReference type="GO" id="GO:0016020">
    <property type="term" value="C:membrane"/>
    <property type="evidence" value="ECO:0007669"/>
    <property type="project" value="InterPro"/>
</dbReference>
<dbReference type="SUPFAM" id="SSF103190">
    <property type="entry name" value="Sensory domain-like"/>
    <property type="match status" value="1"/>
</dbReference>
<dbReference type="Gene3D" id="3.30.70.270">
    <property type="match status" value="1"/>
</dbReference>
<organism evidence="6 7">
    <name type="scientific">Vreelandella salicampi</name>
    <dbReference type="NCBI Taxonomy" id="1449798"/>
    <lineage>
        <taxon>Bacteria</taxon>
        <taxon>Pseudomonadati</taxon>
        <taxon>Pseudomonadota</taxon>
        <taxon>Gammaproteobacteria</taxon>
        <taxon>Oceanospirillales</taxon>
        <taxon>Halomonadaceae</taxon>
        <taxon>Vreelandella</taxon>
    </lineage>
</organism>
<feature type="domain" description="EAL" evidence="3">
    <location>
        <begin position="517"/>
        <end position="770"/>
    </location>
</feature>
<sequence>MRFRTRLLLVLLTVVIVSQLATGVAFLRATQNDALAKGSQRLEVGARVLQQLLDNRGEQLRNNVAILADDFGFKSAVATKDTATLYSVLANHGDRANADMVMLSDLDGNVLASSHHAQDSTMPFPELFERAQQNGNGVGVVIAEGKPYEFVLMPVRAPNLIGWVGMGFLLDEDVTQEINTLTGLDISIVTYDASGQVSYVASSHQEQLAMNLMNDQGDRLMEGGYTTRSQMSDDDNYLSYASILLDNDRYQSFALLQLSRNELLGAYSNLMWQLIGIVVLMLLLTTAAAMWSARSISKPLIALAKTAQRIGQGERIERIPEGASVEETRLLASTLLSMQEDIDRREATLRHQSRHDLLTDLPNRISALEDIHQVIQQQQPFTLLRITVNDFRDIKDTFGYALGDQLLVTLAQRMQQLPAPVKRAYRLDGDELILLIEQPHCEPVTRAKLMAMLSQPIKLAESPITPSLSAGEVNYPAHGDSPQLLLRRSDIALDKASRQRLNHERYVEGQDEQHLRQLALIRDLQEAVNNNELWMAYQPKVDTRTGEVCQFEALMRWRHPTLGFVPPDEFIGLAERSGNIAMLSQWMLGHVCQQIHLWKAQGQHLSVAINLSASDVTDTALPERLNKLFSHYNLTPDQLALEVTESDVMHDVDAATETLLALSQLGLKISVDDYGTGYSSLAQIKRLPVDELKIDKSFVLKLDTQEEDLTIVRSTIEMGHNLDLKIVAEGVENSASAELLSRLHCDYLQGYWIAKPMPADAVTAWLTGFKPLLLPDSSITNE</sequence>
<dbReference type="PROSITE" id="PS50885">
    <property type="entry name" value="HAMP"/>
    <property type="match status" value="1"/>
</dbReference>
<evidence type="ECO:0000259" key="5">
    <source>
        <dbReference type="PROSITE" id="PS50887"/>
    </source>
</evidence>
<keyword evidence="2" id="KW-0973">c-di-GMP</keyword>
<dbReference type="InterPro" id="IPR029150">
    <property type="entry name" value="dCache_3"/>
</dbReference>
<dbReference type="Pfam" id="PF00563">
    <property type="entry name" value="EAL"/>
    <property type="match status" value="1"/>
</dbReference>
<dbReference type="SMART" id="SM00267">
    <property type="entry name" value="GGDEF"/>
    <property type="match status" value="1"/>
</dbReference>
<dbReference type="InterPro" id="IPR003660">
    <property type="entry name" value="HAMP_dom"/>
</dbReference>
<gene>
    <name evidence="6" type="ORF">HZS81_12030</name>
</gene>
<evidence type="ECO:0000313" key="7">
    <source>
        <dbReference type="Proteomes" id="UP000586119"/>
    </source>
</evidence>
<evidence type="ECO:0000259" key="4">
    <source>
        <dbReference type="PROSITE" id="PS50885"/>
    </source>
</evidence>
<dbReference type="InterPro" id="IPR035919">
    <property type="entry name" value="EAL_sf"/>
</dbReference>
<dbReference type="InterPro" id="IPR050706">
    <property type="entry name" value="Cyclic-di-GMP_PDE-like"/>
</dbReference>
<comment type="caution">
    <text evidence="6">The sequence shown here is derived from an EMBL/GenBank/DDBJ whole genome shotgun (WGS) entry which is preliminary data.</text>
</comment>
<dbReference type="CDD" id="cd01949">
    <property type="entry name" value="GGDEF"/>
    <property type="match status" value="1"/>
</dbReference>
<dbReference type="Gene3D" id="6.10.340.10">
    <property type="match status" value="1"/>
</dbReference>
<feature type="domain" description="HAMP" evidence="4">
    <location>
        <begin position="294"/>
        <end position="347"/>
    </location>
</feature>
<evidence type="ECO:0000256" key="1">
    <source>
        <dbReference type="ARBA" id="ARBA00012282"/>
    </source>
</evidence>
<evidence type="ECO:0000259" key="3">
    <source>
        <dbReference type="PROSITE" id="PS50883"/>
    </source>
</evidence>
<dbReference type="NCBIfam" id="TIGR00254">
    <property type="entry name" value="GGDEF"/>
    <property type="match status" value="1"/>
</dbReference>
<reference evidence="6 7" key="1">
    <citation type="journal article" date="2015" name="Int. J. Syst. Evol. Microbiol.">
        <title>Halomonas salicampi sp. nov., a halotolerant and alkalitolerant bacterium isolated from a saltern soil.</title>
        <authorList>
            <person name="Lee J.C."/>
            <person name="Kim Y.S."/>
            <person name="Yun B.S."/>
            <person name="Whang K.S."/>
        </authorList>
    </citation>
    <scope>NUCLEOTIDE SEQUENCE [LARGE SCALE GENOMIC DNA]</scope>
    <source>
        <strain evidence="6 7">BH103</strain>
    </source>
</reference>
<dbReference type="Gene3D" id="3.20.20.450">
    <property type="entry name" value="EAL domain"/>
    <property type="match status" value="1"/>
</dbReference>
<dbReference type="PANTHER" id="PTHR33121">
    <property type="entry name" value="CYCLIC DI-GMP PHOSPHODIESTERASE PDEF"/>
    <property type="match status" value="1"/>
</dbReference>
<proteinExistence type="predicted"/>
<feature type="domain" description="GGDEF" evidence="5">
    <location>
        <begin position="379"/>
        <end position="509"/>
    </location>
</feature>
<dbReference type="Pfam" id="PF00990">
    <property type="entry name" value="GGDEF"/>
    <property type="match status" value="1"/>
</dbReference>
<name>A0A7Z0LM54_9GAMM</name>
<dbReference type="RefSeq" id="WP_179930807.1">
    <property type="nucleotide sequence ID" value="NZ_JACCDF010000010.1"/>
</dbReference>
<dbReference type="SMART" id="SM00052">
    <property type="entry name" value="EAL"/>
    <property type="match status" value="1"/>
</dbReference>
<dbReference type="GO" id="GO:0007165">
    <property type="term" value="P:signal transduction"/>
    <property type="evidence" value="ECO:0007669"/>
    <property type="project" value="InterPro"/>
</dbReference>
<accession>A0A7Z0LM54</accession>
<dbReference type="InterPro" id="IPR043128">
    <property type="entry name" value="Rev_trsase/Diguanyl_cyclase"/>
</dbReference>
<evidence type="ECO:0000313" key="6">
    <source>
        <dbReference type="EMBL" id="NYS61482.1"/>
    </source>
</evidence>
<dbReference type="PANTHER" id="PTHR33121:SF71">
    <property type="entry name" value="OXYGEN SENSOR PROTEIN DOSP"/>
    <property type="match status" value="1"/>
</dbReference>